<evidence type="ECO:0000313" key="3">
    <source>
        <dbReference type="Proteomes" id="UP000797356"/>
    </source>
</evidence>
<protein>
    <submittedName>
        <fullName evidence="2">Uncharacterized protein</fullName>
    </submittedName>
</protein>
<dbReference type="AlphaFoldDB" id="A0A8K0IXN7"/>
<keyword evidence="3" id="KW-1185">Reference proteome</keyword>
<gene>
    <name evidence="2" type="ORF">COCNU_16G001350</name>
</gene>
<dbReference type="EMBL" id="CM017887">
    <property type="protein sequence ID" value="KAG1371041.1"/>
    <property type="molecule type" value="Genomic_DNA"/>
</dbReference>
<comment type="caution">
    <text evidence="2">The sequence shown here is derived from an EMBL/GenBank/DDBJ whole genome shotgun (WGS) entry which is preliminary data.</text>
</comment>
<organism evidence="2 3">
    <name type="scientific">Cocos nucifera</name>
    <name type="common">Coconut palm</name>
    <dbReference type="NCBI Taxonomy" id="13894"/>
    <lineage>
        <taxon>Eukaryota</taxon>
        <taxon>Viridiplantae</taxon>
        <taxon>Streptophyta</taxon>
        <taxon>Embryophyta</taxon>
        <taxon>Tracheophyta</taxon>
        <taxon>Spermatophyta</taxon>
        <taxon>Magnoliopsida</taxon>
        <taxon>Liliopsida</taxon>
        <taxon>Arecaceae</taxon>
        <taxon>Arecoideae</taxon>
        <taxon>Cocoseae</taxon>
        <taxon>Attaleinae</taxon>
        <taxon>Cocos</taxon>
    </lineage>
</organism>
<sequence>MIFMDADYGDLMSSVIFVDNDFTDSIRDKRKDPSKFAVAAAPVVLLRLHLHLLPRKKNVEPAEESDEDEDMTFGSFD</sequence>
<evidence type="ECO:0000313" key="2">
    <source>
        <dbReference type="EMBL" id="KAG1371041.1"/>
    </source>
</evidence>
<reference evidence="2" key="2">
    <citation type="submission" date="2019-07" db="EMBL/GenBank/DDBJ databases">
        <authorList>
            <person name="Yang Y."/>
            <person name="Bocs S."/>
            <person name="Baudouin L."/>
        </authorList>
    </citation>
    <scope>NUCLEOTIDE SEQUENCE</scope>
    <source>
        <tissue evidence="2">Spear leaf of Hainan Tall coconut</tissue>
    </source>
</reference>
<dbReference type="Proteomes" id="UP000797356">
    <property type="component" value="Chromosome 16"/>
</dbReference>
<evidence type="ECO:0000256" key="1">
    <source>
        <dbReference type="SAM" id="MobiDB-lite"/>
    </source>
</evidence>
<accession>A0A8K0IXN7</accession>
<proteinExistence type="predicted"/>
<feature type="compositionally biased region" description="Acidic residues" evidence="1">
    <location>
        <begin position="61"/>
        <end position="71"/>
    </location>
</feature>
<name>A0A8K0IXN7_COCNU</name>
<feature type="region of interest" description="Disordered" evidence="1">
    <location>
        <begin position="57"/>
        <end position="77"/>
    </location>
</feature>
<reference evidence="2" key="1">
    <citation type="journal article" date="2017" name="Gigascience">
        <title>The genome draft of coconut (Cocos nucifera).</title>
        <authorList>
            <person name="Xiao Y."/>
            <person name="Xu P."/>
            <person name="Fan H."/>
            <person name="Baudouin L."/>
            <person name="Xia W."/>
            <person name="Bocs S."/>
            <person name="Xu J."/>
            <person name="Li Q."/>
            <person name="Guo A."/>
            <person name="Zhou L."/>
            <person name="Li J."/>
            <person name="Wu Y."/>
            <person name="Ma Z."/>
            <person name="Armero A."/>
            <person name="Issali A.E."/>
            <person name="Liu N."/>
            <person name="Peng M."/>
            <person name="Yang Y."/>
        </authorList>
    </citation>
    <scope>NUCLEOTIDE SEQUENCE</scope>
    <source>
        <tissue evidence="2">Spear leaf of Hainan Tall coconut</tissue>
    </source>
</reference>